<gene>
    <name evidence="3" type="ORF">JR316_002681</name>
</gene>
<reference evidence="3" key="1">
    <citation type="submission" date="2021-02" db="EMBL/GenBank/DDBJ databases">
        <title>Psilocybe cubensis genome.</title>
        <authorList>
            <person name="Mckernan K.J."/>
            <person name="Crawford S."/>
            <person name="Trippe A."/>
            <person name="Kane L.T."/>
            <person name="Mclaughlin S."/>
        </authorList>
    </citation>
    <scope>NUCLEOTIDE SEQUENCE [LARGE SCALE GENOMIC DNA]</scope>
    <source>
        <strain evidence="3">MGC-MH-2018</strain>
    </source>
</reference>
<sequence length="131" mass="14883">MFSSPYALHILYGLAVTSISMNLVSLRRSAEDERYRIEAQLSILDSIRKQLKDTTMPLSTDELARLRRLAESSKIPAEKSNLNLNVSENLATTDVSWSAIFRGKGPALSEETSKWEKQDMESIRKEFEKDS</sequence>
<feature type="transmembrane region" description="Helical" evidence="2">
    <location>
        <begin position="6"/>
        <end position="26"/>
    </location>
</feature>
<feature type="region of interest" description="Disordered" evidence="1">
    <location>
        <begin position="104"/>
        <end position="131"/>
    </location>
</feature>
<dbReference type="AlphaFoldDB" id="A0A8H7Y3Y7"/>
<feature type="compositionally biased region" description="Basic and acidic residues" evidence="1">
    <location>
        <begin position="111"/>
        <end position="131"/>
    </location>
</feature>
<evidence type="ECO:0000256" key="1">
    <source>
        <dbReference type="SAM" id="MobiDB-lite"/>
    </source>
</evidence>
<organism evidence="3">
    <name type="scientific">Psilocybe cubensis</name>
    <name type="common">Psychedelic mushroom</name>
    <name type="synonym">Stropharia cubensis</name>
    <dbReference type="NCBI Taxonomy" id="181762"/>
    <lineage>
        <taxon>Eukaryota</taxon>
        <taxon>Fungi</taxon>
        <taxon>Dikarya</taxon>
        <taxon>Basidiomycota</taxon>
        <taxon>Agaricomycotina</taxon>
        <taxon>Agaricomycetes</taxon>
        <taxon>Agaricomycetidae</taxon>
        <taxon>Agaricales</taxon>
        <taxon>Agaricineae</taxon>
        <taxon>Strophariaceae</taxon>
        <taxon>Psilocybe</taxon>
    </lineage>
</organism>
<comment type="caution">
    <text evidence="3">The sequence shown here is derived from an EMBL/GenBank/DDBJ whole genome shotgun (WGS) entry which is preliminary data.</text>
</comment>
<keyword evidence="2" id="KW-0812">Transmembrane</keyword>
<keyword evidence="2" id="KW-0472">Membrane</keyword>
<name>A0A8H7Y3Y7_PSICU</name>
<accession>A0A8H7Y3Y7</accession>
<dbReference type="OrthoDB" id="2596179at2759"/>
<dbReference type="EMBL" id="JAFIQS010000002">
    <property type="protein sequence ID" value="KAG5173171.1"/>
    <property type="molecule type" value="Genomic_DNA"/>
</dbReference>
<protein>
    <submittedName>
        <fullName evidence="3">Uncharacterized protein</fullName>
    </submittedName>
</protein>
<evidence type="ECO:0000313" key="3">
    <source>
        <dbReference type="EMBL" id="KAG5173171.1"/>
    </source>
</evidence>
<evidence type="ECO:0000256" key="2">
    <source>
        <dbReference type="SAM" id="Phobius"/>
    </source>
</evidence>
<proteinExistence type="predicted"/>
<keyword evidence="2" id="KW-1133">Transmembrane helix</keyword>